<dbReference type="STRING" id="455193.SAMN05421805_13114"/>
<accession>A0A1I5LH31</accession>
<evidence type="ECO:0000313" key="3">
    <source>
        <dbReference type="Proteomes" id="UP000199398"/>
    </source>
</evidence>
<feature type="domain" description="VapC50 C-terminal" evidence="1">
    <location>
        <begin position="25"/>
        <end position="80"/>
    </location>
</feature>
<dbReference type="RefSeq" id="WP_246025475.1">
    <property type="nucleotide sequence ID" value="NZ_FOUP01000031.1"/>
</dbReference>
<organism evidence="2 3">
    <name type="scientific">Saccharopolyspora antimicrobica</name>
    <dbReference type="NCBI Taxonomy" id="455193"/>
    <lineage>
        <taxon>Bacteria</taxon>
        <taxon>Bacillati</taxon>
        <taxon>Actinomycetota</taxon>
        <taxon>Actinomycetes</taxon>
        <taxon>Pseudonocardiales</taxon>
        <taxon>Pseudonocardiaceae</taxon>
        <taxon>Saccharopolyspora</taxon>
    </lineage>
</organism>
<protein>
    <recommendedName>
        <fullName evidence="1">VapC50 C-terminal domain-containing protein</fullName>
    </recommendedName>
</protein>
<dbReference type="AlphaFoldDB" id="A0A1I5LH31"/>
<dbReference type="Pfam" id="PF26343">
    <property type="entry name" value="VapC50_C"/>
    <property type="match status" value="1"/>
</dbReference>
<evidence type="ECO:0000313" key="2">
    <source>
        <dbReference type="EMBL" id="SFO96610.1"/>
    </source>
</evidence>
<gene>
    <name evidence="2" type="ORF">SAMN05421805_13114</name>
</gene>
<dbReference type="Proteomes" id="UP000199398">
    <property type="component" value="Unassembled WGS sequence"/>
</dbReference>
<sequence>MIVTYNVKDFPRSALVDYNIEAVHPDDFLLDQLYLYPRRTLDGLHRQVAAYRKPPQSVDALLAHFGTRCGLPRFAAEARRHLHW</sequence>
<name>A0A1I5LH31_9PSEU</name>
<dbReference type="InterPro" id="IPR058652">
    <property type="entry name" value="VapC50_C"/>
</dbReference>
<reference evidence="2 3" key="1">
    <citation type="submission" date="2016-10" db="EMBL/GenBank/DDBJ databases">
        <authorList>
            <person name="de Groot N.N."/>
        </authorList>
    </citation>
    <scope>NUCLEOTIDE SEQUENCE [LARGE SCALE GENOMIC DNA]</scope>
    <source>
        <strain evidence="2 3">CPCC 201259</strain>
    </source>
</reference>
<evidence type="ECO:0000259" key="1">
    <source>
        <dbReference type="Pfam" id="PF26343"/>
    </source>
</evidence>
<dbReference type="EMBL" id="FOUP01000031">
    <property type="protein sequence ID" value="SFO96610.1"/>
    <property type="molecule type" value="Genomic_DNA"/>
</dbReference>
<proteinExistence type="predicted"/>